<accession>A0A9Q1CX21</accession>
<dbReference type="GO" id="GO:0045111">
    <property type="term" value="C:intermediate filament cytoskeleton"/>
    <property type="evidence" value="ECO:0007669"/>
    <property type="project" value="TreeGrafter"/>
</dbReference>
<gene>
    <name evidence="2" type="ORF">COCON_G00226430</name>
</gene>
<dbReference type="PANTHER" id="PTHR14332:SF3">
    <property type="entry name" value="DISRUPTED IN SCHIZOPHRENIA 1 PROTEIN"/>
    <property type="match status" value="1"/>
</dbReference>
<evidence type="ECO:0000313" key="3">
    <source>
        <dbReference type="Proteomes" id="UP001152803"/>
    </source>
</evidence>
<name>A0A9Q1CX21_CONCO</name>
<dbReference type="EMBL" id="JAFJMO010000018">
    <property type="protein sequence ID" value="KAJ8250721.1"/>
    <property type="molecule type" value="Genomic_DNA"/>
</dbReference>
<dbReference type="GO" id="GO:0001764">
    <property type="term" value="P:neuron migration"/>
    <property type="evidence" value="ECO:0007669"/>
    <property type="project" value="TreeGrafter"/>
</dbReference>
<protein>
    <recommendedName>
        <fullName evidence="4">Disrupted in schizophrenia 1 protein</fullName>
    </recommendedName>
</protein>
<dbReference type="GO" id="GO:0060271">
    <property type="term" value="P:cilium assembly"/>
    <property type="evidence" value="ECO:0007669"/>
    <property type="project" value="TreeGrafter"/>
</dbReference>
<comment type="caution">
    <text evidence="2">The sequence shown here is derived from an EMBL/GenBank/DDBJ whole genome shotgun (WGS) entry which is preliminary data.</text>
</comment>
<feature type="compositionally biased region" description="Acidic residues" evidence="1">
    <location>
        <begin position="400"/>
        <end position="409"/>
    </location>
</feature>
<dbReference type="Proteomes" id="UP001152803">
    <property type="component" value="Unassembled WGS sequence"/>
</dbReference>
<dbReference type="PANTHER" id="PTHR14332">
    <property type="entry name" value="DISRUPTED IN SCHIZOPHRENIA 1 PROTEIN"/>
    <property type="match status" value="1"/>
</dbReference>
<keyword evidence="3" id="KW-1185">Reference proteome</keyword>
<feature type="compositionally biased region" description="Pro residues" evidence="1">
    <location>
        <begin position="147"/>
        <end position="156"/>
    </location>
</feature>
<dbReference type="GO" id="GO:0005874">
    <property type="term" value="C:microtubule"/>
    <property type="evidence" value="ECO:0007669"/>
    <property type="project" value="TreeGrafter"/>
</dbReference>
<evidence type="ECO:0000313" key="2">
    <source>
        <dbReference type="EMBL" id="KAJ8250721.1"/>
    </source>
</evidence>
<feature type="compositionally biased region" description="Pro residues" evidence="1">
    <location>
        <begin position="164"/>
        <end position="174"/>
    </location>
</feature>
<feature type="region of interest" description="Disordered" evidence="1">
    <location>
        <begin position="1"/>
        <end position="33"/>
    </location>
</feature>
<feature type="compositionally biased region" description="Pro residues" evidence="1">
    <location>
        <begin position="111"/>
        <end position="129"/>
    </location>
</feature>
<feature type="compositionally biased region" description="Basic and acidic residues" evidence="1">
    <location>
        <begin position="346"/>
        <end position="398"/>
    </location>
</feature>
<sequence>MLMGVSGRVKDSSVSSERAGGQGRRKGFTQTHRGALCRAESGPRNMIWPTGGSGAAPAVVPGVVGGVFGGVVSRRKSGRRPGYLREQEEGRTPPVNPALCAETANHSAPLDPGPAPPPPLPHPPSPPCPWGVSSVTGLPPSLTGSAVPPPQPPDPLPHSSLGPHPAPPPARPAPALPERAVAAVTERPLDAAAGRWPSRGDPAVTPDPKDVHSDSDSDSASSLTSGYESASAPPLPCGEAWDALRRRYEAVLQECLHSSRRNAQIEAMMMKLQRLQQKAVLEDDYDTAERFGQKLEELGQERGSLQLGLPSRHPAVSHFLERLRRGVGAALQDTEGSRSSGARSESVVEERERRRGAPQDSQKRREQLVQEQQRVQEETQDLRSRLQELQERSQRLEAELQQEEEEPEEGVAPALRSSTPAQLQELSRALEDLVTSQHRAQICTQPPALLLRLQEQEAALKACIKETTAKVVMSQRVGGGLRRRVSVSEAQLLALQEAKLAAISGTCRKALQAELKVLHGERERLEGLASRLQALSSGTSRELARMKSQHCLLRQDLQQRQAQYESTQRENTLKYIELLEDKLHSCGNSVLERVWEADLEAPPPEPRPEPRPKQEQDCAMLTALGGRWCSETGLQHSEFTKKLEEFLFCMEDSQDPCDLAAEVTEVMERCELIGRRLETLEEQLQTAILDRDPALAHILILLTWSRAARLRSVTVAIRSQAQGRSRAGFRVSRTHSRGLRQSGC</sequence>
<evidence type="ECO:0000256" key="1">
    <source>
        <dbReference type="SAM" id="MobiDB-lite"/>
    </source>
</evidence>
<feature type="region of interest" description="Disordered" evidence="1">
    <location>
        <begin position="72"/>
        <end position="174"/>
    </location>
</feature>
<evidence type="ECO:0008006" key="4">
    <source>
        <dbReference type="Google" id="ProtNLM"/>
    </source>
</evidence>
<dbReference type="GO" id="GO:0005815">
    <property type="term" value="C:microtubule organizing center"/>
    <property type="evidence" value="ECO:0007669"/>
    <property type="project" value="TreeGrafter"/>
</dbReference>
<dbReference type="AlphaFoldDB" id="A0A9Q1CX21"/>
<feature type="region of interest" description="Disordered" evidence="1">
    <location>
        <begin position="330"/>
        <end position="420"/>
    </location>
</feature>
<dbReference type="OrthoDB" id="9836442at2759"/>
<reference evidence="2" key="1">
    <citation type="journal article" date="2023" name="Science">
        <title>Genome structures resolve the early diversification of teleost fishes.</title>
        <authorList>
            <person name="Parey E."/>
            <person name="Louis A."/>
            <person name="Montfort J."/>
            <person name="Bouchez O."/>
            <person name="Roques C."/>
            <person name="Iampietro C."/>
            <person name="Lluch J."/>
            <person name="Castinel A."/>
            <person name="Donnadieu C."/>
            <person name="Desvignes T."/>
            <person name="Floi Bucao C."/>
            <person name="Jouanno E."/>
            <person name="Wen M."/>
            <person name="Mejri S."/>
            <person name="Dirks R."/>
            <person name="Jansen H."/>
            <person name="Henkel C."/>
            <person name="Chen W.J."/>
            <person name="Zahm M."/>
            <person name="Cabau C."/>
            <person name="Klopp C."/>
            <person name="Thompson A.W."/>
            <person name="Robinson-Rechavi M."/>
            <person name="Braasch I."/>
            <person name="Lecointre G."/>
            <person name="Bobe J."/>
            <person name="Postlethwait J.H."/>
            <person name="Berthelot C."/>
            <person name="Roest Crollius H."/>
            <person name="Guiguen Y."/>
        </authorList>
    </citation>
    <scope>NUCLEOTIDE SEQUENCE</scope>
    <source>
        <strain evidence="2">Concon-B</strain>
    </source>
</reference>
<feature type="region of interest" description="Disordered" evidence="1">
    <location>
        <begin position="190"/>
        <end position="235"/>
    </location>
</feature>
<proteinExistence type="predicted"/>
<dbReference type="InterPro" id="IPR026081">
    <property type="entry name" value="DISC1"/>
</dbReference>
<organism evidence="2 3">
    <name type="scientific">Conger conger</name>
    <name type="common">Conger eel</name>
    <name type="synonym">Muraena conger</name>
    <dbReference type="NCBI Taxonomy" id="82655"/>
    <lineage>
        <taxon>Eukaryota</taxon>
        <taxon>Metazoa</taxon>
        <taxon>Chordata</taxon>
        <taxon>Craniata</taxon>
        <taxon>Vertebrata</taxon>
        <taxon>Euteleostomi</taxon>
        <taxon>Actinopterygii</taxon>
        <taxon>Neopterygii</taxon>
        <taxon>Teleostei</taxon>
        <taxon>Anguilliformes</taxon>
        <taxon>Congridae</taxon>
        <taxon>Conger</taxon>
    </lineage>
</organism>